<dbReference type="AlphaFoldDB" id="A0A2N1EFQ4"/>
<protein>
    <submittedName>
        <fullName evidence="1">Type III secretion protein</fullName>
    </submittedName>
</protein>
<gene>
    <name evidence="1" type="ORF">CIB54_00215</name>
</gene>
<sequence>MVINHSLSRSEHLAWAQWWAFPWRTAHESWRFFYPEIALIHCCEALMKNELAGAAPCLPPQPQFAVLRLAIASTEQLNLALQLVHLTVIPQSAPSLSESHDQWCRSLSKALSPDMLLPEDDPLQLLCNWVAPTVWQRLRLRFPFERVLAVEKRSPVFENACSRLITLWQAVVWRVTSTSDHDTRPDTHAPGDR</sequence>
<comment type="caution">
    <text evidence="1">The sequence shown here is derived from an EMBL/GenBank/DDBJ whole genome shotgun (WGS) entry which is preliminary data.</text>
</comment>
<evidence type="ECO:0000313" key="1">
    <source>
        <dbReference type="EMBL" id="PKH27320.1"/>
    </source>
</evidence>
<dbReference type="EMBL" id="NVXX01000001">
    <property type="protein sequence ID" value="PKH27320.1"/>
    <property type="molecule type" value="Genomic_DNA"/>
</dbReference>
<name>A0A2N1EFQ4_PSEFL</name>
<proteinExistence type="predicted"/>
<dbReference type="Proteomes" id="UP000233564">
    <property type="component" value="Unassembled WGS sequence"/>
</dbReference>
<accession>A0A2N1EFQ4</accession>
<evidence type="ECO:0000313" key="2">
    <source>
        <dbReference type="Proteomes" id="UP000233564"/>
    </source>
</evidence>
<reference evidence="1 2" key="1">
    <citation type="submission" date="2017-08" db="EMBL/GenBank/DDBJ databases">
        <authorList>
            <person name="de Groot N.N."/>
        </authorList>
    </citation>
    <scope>NUCLEOTIDE SEQUENCE [LARGE SCALE GENOMIC DNA]</scope>
    <source>
        <strain evidence="1 2">PfR 37</strain>
    </source>
</reference>
<organism evidence="1 2">
    <name type="scientific">Pseudomonas fluorescens</name>
    <dbReference type="NCBI Taxonomy" id="294"/>
    <lineage>
        <taxon>Bacteria</taxon>
        <taxon>Pseudomonadati</taxon>
        <taxon>Pseudomonadota</taxon>
        <taxon>Gammaproteobacteria</taxon>
        <taxon>Pseudomonadales</taxon>
        <taxon>Pseudomonadaceae</taxon>
        <taxon>Pseudomonas</taxon>
    </lineage>
</organism>